<dbReference type="EMBL" id="PFBD01000017">
    <property type="protein sequence ID" value="PIR87191.1"/>
    <property type="molecule type" value="Genomic_DNA"/>
</dbReference>
<comment type="caution">
    <text evidence="1">The sequence shown here is derived from an EMBL/GenBank/DDBJ whole genome shotgun (WGS) entry which is preliminary data.</text>
</comment>
<feature type="non-terminal residue" evidence="1">
    <location>
        <position position="1"/>
    </location>
</feature>
<protein>
    <submittedName>
        <fullName evidence="1">Uncharacterized protein</fullName>
    </submittedName>
</protein>
<organism evidence="1 2">
    <name type="scientific">Candidatus Harrisonbacteria bacterium CG10_big_fil_rev_8_21_14_0_10_49_15</name>
    <dbReference type="NCBI Taxonomy" id="1974587"/>
    <lineage>
        <taxon>Bacteria</taxon>
        <taxon>Candidatus Harrisoniibacteriota</taxon>
    </lineage>
</organism>
<sequence>HFVTPDTYQLTLEPNDYWHLLYTQLTPIYGQTALIKKFNRANSWAGISEYRLDARHKYQTASLFKRVLTSLLTSSLGDWLEDRLKYYQIKRIESGLPRPGEQRPSVIRAVASHLSSSRGAKRRVGDPILSSQKKTYRLPPLITYTDFELQFHPDPATIEIQ</sequence>
<evidence type="ECO:0000313" key="1">
    <source>
        <dbReference type="EMBL" id="PIR87191.1"/>
    </source>
</evidence>
<proteinExistence type="predicted"/>
<dbReference type="AlphaFoldDB" id="A0A2H0ULB8"/>
<dbReference type="Proteomes" id="UP000229526">
    <property type="component" value="Unassembled WGS sequence"/>
</dbReference>
<gene>
    <name evidence="1" type="ORF">COU11_01800</name>
</gene>
<name>A0A2H0ULB8_9BACT</name>
<reference evidence="2" key="1">
    <citation type="submission" date="2017-09" db="EMBL/GenBank/DDBJ databases">
        <title>Depth-based differentiation of microbial function through sediment-hosted aquifers and enrichment of novel symbionts in the deep terrestrial subsurface.</title>
        <authorList>
            <person name="Probst A.J."/>
            <person name="Ladd B."/>
            <person name="Jarett J.K."/>
            <person name="Geller-Mcgrath D.E."/>
            <person name="Sieber C.M.K."/>
            <person name="Emerson J.B."/>
            <person name="Anantharaman K."/>
            <person name="Thomas B.C."/>
            <person name="Malmstrom R."/>
            <person name="Stieglmeier M."/>
            <person name="Klingl A."/>
            <person name="Woyke T."/>
            <person name="Ryan C.M."/>
            <person name="Banfield J.F."/>
        </authorList>
    </citation>
    <scope>NUCLEOTIDE SEQUENCE [LARGE SCALE GENOMIC DNA]</scope>
</reference>
<accession>A0A2H0ULB8</accession>
<evidence type="ECO:0000313" key="2">
    <source>
        <dbReference type="Proteomes" id="UP000229526"/>
    </source>
</evidence>